<accession>A0A853DNC9</accession>
<dbReference type="AlphaFoldDB" id="A0A853DNC9"/>
<organism evidence="2 3">
    <name type="scientific">Leifsonia naganoensis</name>
    <dbReference type="NCBI Taxonomy" id="150025"/>
    <lineage>
        <taxon>Bacteria</taxon>
        <taxon>Bacillati</taxon>
        <taxon>Actinomycetota</taxon>
        <taxon>Actinomycetes</taxon>
        <taxon>Micrococcales</taxon>
        <taxon>Microbacteriaceae</taxon>
        <taxon>Leifsonia</taxon>
    </lineage>
</organism>
<reference evidence="2 3" key="1">
    <citation type="submission" date="2020-07" db="EMBL/GenBank/DDBJ databases">
        <title>Sequencing the genomes of 1000 actinobacteria strains.</title>
        <authorList>
            <person name="Klenk H.-P."/>
        </authorList>
    </citation>
    <scope>NUCLEOTIDE SEQUENCE [LARGE SCALE GENOMIC DNA]</scope>
    <source>
        <strain evidence="2 3">DSM 15166</strain>
    </source>
</reference>
<keyword evidence="2" id="KW-0223">Dioxygenase</keyword>
<evidence type="ECO:0000259" key="1">
    <source>
        <dbReference type="Pfam" id="PF13577"/>
    </source>
</evidence>
<dbReference type="Proteomes" id="UP000521075">
    <property type="component" value="Unassembled WGS sequence"/>
</dbReference>
<name>A0A853DNC9_9MICO</name>
<feature type="domain" description="SnoaL-like" evidence="1">
    <location>
        <begin position="35"/>
        <end position="157"/>
    </location>
</feature>
<protein>
    <submittedName>
        <fullName evidence="2">3-phenylpropionate/cinnamic acid dioxygenase small subunit</fullName>
    </submittedName>
</protein>
<gene>
    <name evidence="2" type="ORF">HNR14_002467</name>
</gene>
<proteinExistence type="predicted"/>
<dbReference type="Pfam" id="PF13577">
    <property type="entry name" value="SnoaL_4"/>
    <property type="match status" value="1"/>
</dbReference>
<dbReference type="EMBL" id="JACCHJ010000001">
    <property type="protein sequence ID" value="NYK10586.1"/>
    <property type="molecule type" value="Genomic_DNA"/>
</dbReference>
<evidence type="ECO:0000313" key="2">
    <source>
        <dbReference type="EMBL" id="NYK10586.1"/>
    </source>
</evidence>
<dbReference type="RefSeq" id="WP_179701298.1">
    <property type="nucleotide sequence ID" value="NZ_BAAAHA010000005.1"/>
</dbReference>
<keyword evidence="3" id="KW-1185">Reference proteome</keyword>
<dbReference type="SUPFAM" id="SSF54427">
    <property type="entry name" value="NTF2-like"/>
    <property type="match status" value="1"/>
</dbReference>
<evidence type="ECO:0000313" key="3">
    <source>
        <dbReference type="Proteomes" id="UP000521075"/>
    </source>
</evidence>
<dbReference type="CDD" id="cd00531">
    <property type="entry name" value="NTF2_like"/>
    <property type="match status" value="1"/>
</dbReference>
<dbReference type="InterPro" id="IPR032710">
    <property type="entry name" value="NTF2-like_dom_sf"/>
</dbReference>
<keyword evidence="2" id="KW-0560">Oxidoreductase</keyword>
<dbReference type="Gene3D" id="3.10.450.50">
    <property type="match status" value="1"/>
</dbReference>
<dbReference type="InterPro" id="IPR037401">
    <property type="entry name" value="SnoaL-like"/>
</dbReference>
<sequence length="177" mass="19218">MTIIEQLIYLDRMTIIEQSKDAVTAPSTTASLQFLTDKTAIAELVFTVARAMDARDWELLAACFAPDPEGDFATGTVRGLAAVLDEYKAFLTPLDVTQHLVGNVVSALDGDSATSHATFQAQHVRTDADGSGRYLLGGDYDDILVRTPSGWRIQKRRVSGLWSAGDPTVFARPLTRA</sequence>
<comment type="caution">
    <text evidence="2">The sequence shown here is derived from an EMBL/GenBank/DDBJ whole genome shotgun (WGS) entry which is preliminary data.</text>
</comment>
<dbReference type="GO" id="GO:0051213">
    <property type="term" value="F:dioxygenase activity"/>
    <property type="evidence" value="ECO:0007669"/>
    <property type="project" value="UniProtKB-KW"/>
</dbReference>